<evidence type="ECO:0000256" key="9">
    <source>
        <dbReference type="ARBA" id="ARBA00022840"/>
    </source>
</evidence>
<protein>
    <recommendedName>
        <fullName evidence="12">Cysteine--tRNA ligase</fullName>
        <ecNumber evidence="12">6.1.1.16</ecNumber>
    </recommendedName>
    <alternativeName>
        <fullName evidence="12">Cysteinyl-tRNA synthetase</fullName>
        <shortName evidence="12">CysRS</shortName>
    </alternativeName>
</protein>
<dbReference type="GO" id="GO:0004817">
    <property type="term" value="F:cysteine-tRNA ligase activity"/>
    <property type="evidence" value="ECO:0007669"/>
    <property type="project" value="UniProtKB-UniRule"/>
</dbReference>
<dbReference type="GO" id="GO:0005524">
    <property type="term" value="F:ATP binding"/>
    <property type="evidence" value="ECO:0007669"/>
    <property type="project" value="UniProtKB-UniRule"/>
</dbReference>
<feature type="binding site" evidence="12">
    <location>
        <position position="272"/>
    </location>
    <ligand>
        <name>ATP</name>
        <dbReference type="ChEBI" id="CHEBI:30616"/>
    </ligand>
</feature>
<keyword evidence="5 12" id="KW-0436">Ligase</keyword>
<evidence type="ECO:0000256" key="7">
    <source>
        <dbReference type="ARBA" id="ARBA00022741"/>
    </source>
</evidence>
<comment type="catalytic activity">
    <reaction evidence="12">
        <text>tRNA(Cys) + L-cysteine + ATP = L-cysteinyl-tRNA(Cys) + AMP + diphosphate</text>
        <dbReference type="Rhea" id="RHEA:17773"/>
        <dbReference type="Rhea" id="RHEA-COMP:9661"/>
        <dbReference type="Rhea" id="RHEA-COMP:9679"/>
        <dbReference type="ChEBI" id="CHEBI:30616"/>
        <dbReference type="ChEBI" id="CHEBI:33019"/>
        <dbReference type="ChEBI" id="CHEBI:35235"/>
        <dbReference type="ChEBI" id="CHEBI:78442"/>
        <dbReference type="ChEBI" id="CHEBI:78517"/>
        <dbReference type="ChEBI" id="CHEBI:456215"/>
        <dbReference type="EC" id="6.1.1.16"/>
    </reaction>
</comment>
<evidence type="ECO:0000256" key="2">
    <source>
        <dbReference type="ARBA" id="ARBA00005594"/>
    </source>
</evidence>
<comment type="caution">
    <text evidence="15">The sequence shown here is derived from an EMBL/GenBank/DDBJ whole genome shotgun (WGS) entry which is preliminary data.</text>
</comment>
<keyword evidence="10 12" id="KW-0648">Protein biosynthesis</keyword>
<dbReference type="InterPro" id="IPR024909">
    <property type="entry name" value="Cys-tRNA/MSH_ligase"/>
</dbReference>
<dbReference type="Proteomes" id="UP000245216">
    <property type="component" value="Unassembled WGS sequence"/>
</dbReference>
<feature type="binding site" evidence="12">
    <location>
        <position position="28"/>
    </location>
    <ligand>
        <name>Zn(2+)</name>
        <dbReference type="ChEBI" id="CHEBI:29105"/>
    </ligand>
</feature>
<evidence type="ECO:0000313" key="15">
    <source>
        <dbReference type="EMBL" id="PWE14434.1"/>
    </source>
</evidence>
<dbReference type="Pfam" id="PF09190">
    <property type="entry name" value="DALR_2"/>
    <property type="match status" value="1"/>
</dbReference>
<dbReference type="InterPro" id="IPR015803">
    <property type="entry name" value="Cys-tRNA-ligase"/>
</dbReference>
<dbReference type="InterPro" id="IPR014729">
    <property type="entry name" value="Rossmann-like_a/b/a_fold"/>
</dbReference>
<dbReference type="Pfam" id="PF23493">
    <property type="entry name" value="CysS_C"/>
    <property type="match status" value="1"/>
</dbReference>
<keyword evidence="8 12" id="KW-0862">Zinc</keyword>
<dbReference type="GO" id="GO:0008270">
    <property type="term" value="F:zinc ion binding"/>
    <property type="evidence" value="ECO:0007669"/>
    <property type="project" value="UniProtKB-UniRule"/>
</dbReference>
<dbReference type="CDD" id="cd07963">
    <property type="entry name" value="Anticodon_Ia_Cys"/>
    <property type="match status" value="1"/>
</dbReference>
<dbReference type="PRINTS" id="PR00983">
    <property type="entry name" value="TRNASYNTHCYS"/>
</dbReference>
<dbReference type="GO" id="GO:0006423">
    <property type="term" value="P:cysteinyl-tRNA aminoacylation"/>
    <property type="evidence" value="ECO:0007669"/>
    <property type="project" value="UniProtKB-UniRule"/>
</dbReference>
<organism evidence="15 16">
    <name type="scientific">Alcaligenes faecalis</name>
    <dbReference type="NCBI Taxonomy" id="511"/>
    <lineage>
        <taxon>Bacteria</taxon>
        <taxon>Pseudomonadati</taxon>
        <taxon>Pseudomonadota</taxon>
        <taxon>Betaproteobacteria</taxon>
        <taxon>Burkholderiales</taxon>
        <taxon>Alcaligenaceae</taxon>
        <taxon>Alcaligenes</taxon>
    </lineage>
</organism>
<evidence type="ECO:0000256" key="4">
    <source>
        <dbReference type="ARBA" id="ARBA00022490"/>
    </source>
</evidence>
<dbReference type="AlphaFoldDB" id="A0A2U2BK86"/>
<feature type="binding site" evidence="12">
    <location>
        <position position="212"/>
    </location>
    <ligand>
        <name>Zn(2+)</name>
        <dbReference type="ChEBI" id="CHEBI:29105"/>
    </ligand>
</feature>
<dbReference type="InterPro" id="IPR032678">
    <property type="entry name" value="tRNA-synt_1_cat_dom"/>
</dbReference>
<dbReference type="Gene3D" id="1.20.120.640">
    <property type="entry name" value="Anticodon-binding domain of a subclass of class I aminoacyl-tRNA synthetases"/>
    <property type="match status" value="1"/>
</dbReference>
<dbReference type="PANTHER" id="PTHR10890:SF3">
    <property type="entry name" value="CYSTEINE--TRNA LIGASE, CYTOPLASMIC"/>
    <property type="match status" value="1"/>
</dbReference>
<dbReference type="Pfam" id="PF01406">
    <property type="entry name" value="tRNA-synt_1e"/>
    <property type="match status" value="1"/>
</dbReference>
<feature type="short sequence motif" description="'KMSKS' region" evidence="12">
    <location>
        <begin position="269"/>
        <end position="273"/>
    </location>
</feature>
<evidence type="ECO:0000256" key="10">
    <source>
        <dbReference type="ARBA" id="ARBA00022917"/>
    </source>
</evidence>
<sequence length="483" mass="53757">MLRIYNSLSRSKEVFSPVEPGHVRMYVCGMTVYDFCHLGHARMLVSFDIVQRWLRASGYRVSYVRNITDIDDKIIRRAVERKQLMSQVTDFYIAAMHADEKALGVQSPDSEPRATQHVPDMLGIIAKLEENGLAYQSEDGDVNYAVRQFPGYGKLSGRSLDDLRAGERVALNSAKRDPLDFVLWKSAKEDEPAESKWESSYGLGRPGWHIECSAMSKALLGLPLDIHGGGPDLKFPHHENEIAQTEGAFGGQLANVWMHCGPLMVDSEKMSKSLGNFRRIRDTVAPEGLADEESSYVANPREAEMLRFFIVRNHYRSLQNYAPDNLRDAQQALDRLYQTLQHVPAADVQIDWTQGPALAFAEAMNDDFNTAGAIAVLFELAGQANRDKDAQAAGLMRALGGVIGLLQVDPAVYWRASTRFGQAASVAGADSLSDAQIDELLAERSQAKKNRDFARADAIREQLKEQGVELEDRPGGATQWRRA</sequence>
<evidence type="ECO:0000313" key="16">
    <source>
        <dbReference type="Proteomes" id="UP000245216"/>
    </source>
</evidence>
<evidence type="ECO:0000259" key="14">
    <source>
        <dbReference type="SMART" id="SM00840"/>
    </source>
</evidence>
<dbReference type="HAMAP" id="MF_00041">
    <property type="entry name" value="Cys_tRNA_synth"/>
    <property type="match status" value="1"/>
</dbReference>
<keyword evidence="9 12" id="KW-0067">ATP-binding</keyword>
<proteinExistence type="inferred from homology"/>
<feature type="binding site" evidence="12">
    <location>
        <position position="241"/>
    </location>
    <ligand>
        <name>Zn(2+)</name>
        <dbReference type="ChEBI" id="CHEBI:29105"/>
    </ligand>
</feature>
<evidence type="ECO:0000256" key="13">
    <source>
        <dbReference type="SAM" id="MobiDB-lite"/>
    </source>
</evidence>
<feature type="region of interest" description="Disordered" evidence="13">
    <location>
        <begin position="464"/>
        <end position="483"/>
    </location>
</feature>
<evidence type="ECO:0000256" key="1">
    <source>
        <dbReference type="ARBA" id="ARBA00004496"/>
    </source>
</evidence>
<comment type="similarity">
    <text evidence="2 12">Belongs to the class-I aminoacyl-tRNA synthetase family.</text>
</comment>
<comment type="subunit">
    <text evidence="3 12">Monomer.</text>
</comment>
<reference evidence="15 16" key="1">
    <citation type="submission" date="2018-05" db="EMBL/GenBank/DDBJ databases">
        <title>Genome Sequence of an Efficient Indole-Degrading Bacterium, Alcaligenes sp.YBY.</title>
        <authorList>
            <person name="Yang B."/>
        </authorList>
    </citation>
    <scope>NUCLEOTIDE SEQUENCE [LARGE SCALE GENOMIC DNA]</scope>
    <source>
        <strain evidence="15 16">YBY</strain>
    </source>
</reference>
<dbReference type="PANTHER" id="PTHR10890">
    <property type="entry name" value="CYSTEINYL-TRNA SYNTHETASE"/>
    <property type="match status" value="1"/>
</dbReference>
<dbReference type="InterPro" id="IPR009080">
    <property type="entry name" value="tRNAsynth_Ia_anticodon-bd"/>
</dbReference>
<accession>A0A2U2BK86</accession>
<gene>
    <name evidence="12" type="primary">cysS</name>
    <name evidence="15" type="ORF">DF183_06825</name>
</gene>
<evidence type="ECO:0000256" key="12">
    <source>
        <dbReference type="HAMAP-Rule" id="MF_00041"/>
    </source>
</evidence>
<feature type="domain" description="Cysteinyl-tRNA synthetase class Ia DALR" evidence="14">
    <location>
        <begin position="359"/>
        <end position="414"/>
    </location>
</feature>
<keyword evidence="4 12" id="KW-0963">Cytoplasm</keyword>
<comment type="cofactor">
    <cofactor evidence="12">
        <name>Zn(2+)</name>
        <dbReference type="ChEBI" id="CHEBI:29105"/>
    </cofactor>
    <text evidence="12">Binds 1 zinc ion per subunit.</text>
</comment>
<dbReference type="NCBIfam" id="TIGR00435">
    <property type="entry name" value="cysS"/>
    <property type="match status" value="1"/>
</dbReference>
<keyword evidence="11 12" id="KW-0030">Aminoacyl-tRNA synthetase</keyword>
<reference evidence="15 16" key="2">
    <citation type="submission" date="2018-05" db="EMBL/GenBank/DDBJ databases">
        <authorList>
            <person name="Lanie J.A."/>
            <person name="Ng W.-L."/>
            <person name="Kazmierczak K.M."/>
            <person name="Andrzejewski T.M."/>
            <person name="Davidsen T.M."/>
            <person name="Wayne K.J."/>
            <person name="Tettelin H."/>
            <person name="Glass J.I."/>
            <person name="Rusch D."/>
            <person name="Podicherti R."/>
            <person name="Tsui H.-C.T."/>
            <person name="Winkler M.E."/>
        </authorList>
    </citation>
    <scope>NUCLEOTIDE SEQUENCE [LARGE SCALE GENOMIC DNA]</scope>
    <source>
        <strain evidence="15 16">YBY</strain>
    </source>
</reference>
<comment type="subcellular location">
    <subcellularLocation>
        <location evidence="1 12">Cytoplasm</location>
    </subcellularLocation>
</comment>
<dbReference type="RefSeq" id="WP_109088726.1">
    <property type="nucleotide sequence ID" value="NZ_QEXO01000002.1"/>
</dbReference>
<dbReference type="Gene3D" id="3.40.50.620">
    <property type="entry name" value="HUPs"/>
    <property type="match status" value="1"/>
</dbReference>
<dbReference type="InterPro" id="IPR056411">
    <property type="entry name" value="CysS_C"/>
</dbReference>
<name>A0A2U2BK86_ALCFA</name>
<evidence type="ECO:0000256" key="6">
    <source>
        <dbReference type="ARBA" id="ARBA00022723"/>
    </source>
</evidence>
<dbReference type="GO" id="GO:0005829">
    <property type="term" value="C:cytosol"/>
    <property type="evidence" value="ECO:0007669"/>
    <property type="project" value="TreeGrafter"/>
</dbReference>
<dbReference type="SMART" id="SM00840">
    <property type="entry name" value="DALR_2"/>
    <property type="match status" value="1"/>
</dbReference>
<dbReference type="SUPFAM" id="SSF47323">
    <property type="entry name" value="Anticodon-binding domain of a subclass of class I aminoacyl-tRNA synthetases"/>
    <property type="match status" value="1"/>
</dbReference>
<dbReference type="InterPro" id="IPR015273">
    <property type="entry name" value="Cys-tRNA-synt_Ia_DALR"/>
</dbReference>
<feature type="short sequence motif" description="'HIGH' region" evidence="12">
    <location>
        <begin position="30"/>
        <end position="40"/>
    </location>
</feature>
<dbReference type="EMBL" id="QEXO01000002">
    <property type="protein sequence ID" value="PWE14434.1"/>
    <property type="molecule type" value="Genomic_DNA"/>
</dbReference>
<evidence type="ECO:0000256" key="8">
    <source>
        <dbReference type="ARBA" id="ARBA00022833"/>
    </source>
</evidence>
<dbReference type="STRING" id="511.UZ73_05780"/>
<dbReference type="SUPFAM" id="SSF52374">
    <property type="entry name" value="Nucleotidylyl transferase"/>
    <property type="match status" value="1"/>
</dbReference>
<feature type="binding site" evidence="12">
    <location>
        <position position="237"/>
    </location>
    <ligand>
        <name>Zn(2+)</name>
        <dbReference type="ChEBI" id="CHEBI:29105"/>
    </ligand>
</feature>
<feature type="compositionally biased region" description="Basic and acidic residues" evidence="13">
    <location>
        <begin position="464"/>
        <end position="474"/>
    </location>
</feature>
<keyword evidence="7 12" id="KW-0547">Nucleotide-binding</keyword>
<dbReference type="EC" id="6.1.1.16" evidence="12"/>
<evidence type="ECO:0000256" key="3">
    <source>
        <dbReference type="ARBA" id="ARBA00011245"/>
    </source>
</evidence>
<keyword evidence="6 12" id="KW-0479">Metal-binding</keyword>
<evidence type="ECO:0000256" key="5">
    <source>
        <dbReference type="ARBA" id="ARBA00022598"/>
    </source>
</evidence>
<dbReference type="CDD" id="cd00672">
    <property type="entry name" value="CysRS_core"/>
    <property type="match status" value="1"/>
</dbReference>
<evidence type="ECO:0000256" key="11">
    <source>
        <dbReference type="ARBA" id="ARBA00023146"/>
    </source>
</evidence>